<name>A0A1J4JFC8_9EUKA</name>
<evidence type="ECO:0000259" key="2">
    <source>
        <dbReference type="PROSITE" id="PS50011"/>
    </source>
</evidence>
<proteinExistence type="inferred from homology"/>
<dbReference type="GeneID" id="94845503"/>
<dbReference type="SMART" id="SM00671">
    <property type="entry name" value="SEL1"/>
    <property type="match status" value="6"/>
</dbReference>
<dbReference type="AlphaFoldDB" id="A0A1J4JFC8"/>
<dbReference type="Gene3D" id="1.10.510.10">
    <property type="entry name" value="Transferase(Phosphotransferase) domain 1"/>
    <property type="match status" value="1"/>
</dbReference>
<dbReference type="EMBL" id="MLAK01001118">
    <property type="protein sequence ID" value="OHS97377.1"/>
    <property type="molecule type" value="Genomic_DNA"/>
</dbReference>
<dbReference type="InterPro" id="IPR011990">
    <property type="entry name" value="TPR-like_helical_dom_sf"/>
</dbReference>
<comment type="caution">
    <text evidence="3">The sequence shown here is derived from an EMBL/GenBank/DDBJ whole genome shotgun (WGS) entry which is preliminary data.</text>
</comment>
<dbReference type="SUPFAM" id="SSF56112">
    <property type="entry name" value="Protein kinase-like (PK-like)"/>
    <property type="match status" value="1"/>
</dbReference>
<protein>
    <recommendedName>
        <fullName evidence="2">Protein kinase domain-containing protein</fullName>
    </recommendedName>
</protein>
<dbReference type="PANTHER" id="PTHR11102:SF160">
    <property type="entry name" value="ERAD-ASSOCIATED E3 UBIQUITIN-PROTEIN LIGASE COMPONENT HRD3"/>
    <property type="match status" value="1"/>
</dbReference>
<dbReference type="OrthoDB" id="4062651at2759"/>
<dbReference type="GO" id="GO:0004672">
    <property type="term" value="F:protein kinase activity"/>
    <property type="evidence" value="ECO:0007669"/>
    <property type="project" value="InterPro"/>
</dbReference>
<gene>
    <name evidence="3" type="ORF">TRFO_36378</name>
</gene>
<dbReference type="PROSITE" id="PS50011">
    <property type="entry name" value="PROTEIN_KINASE_DOM"/>
    <property type="match status" value="1"/>
</dbReference>
<evidence type="ECO:0000313" key="4">
    <source>
        <dbReference type="Proteomes" id="UP000179807"/>
    </source>
</evidence>
<dbReference type="InterPro" id="IPR000719">
    <property type="entry name" value="Prot_kinase_dom"/>
</dbReference>
<dbReference type="InterPro" id="IPR006597">
    <property type="entry name" value="Sel1-like"/>
</dbReference>
<dbReference type="RefSeq" id="XP_068350514.1">
    <property type="nucleotide sequence ID" value="XM_068510799.1"/>
</dbReference>
<dbReference type="SMART" id="SM00220">
    <property type="entry name" value="S_TKc"/>
    <property type="match status" value="1"/>
</dbReference>
<dbReference type="SUPFAM" id="SSF81901">
    <property type="entry name" value="HCP-like"/>
    <property type="match status" value="1"/>
</dbReference>
<organism evidence="3 4">
    <name type="scientific">Tritrichomonas foetus</name>
    <dbReference type="NCBI Taxonomy" id="1144522"/>
    <lineage>
        <taxon>Eukaryota</taxon>
        <taxon>Metamonada</taxon>
        <taxon>Parabasalia</taxon>
        <taxon>Tritrichomonadida</taxon>
        <taxon>Tritrichomonadidae</taxon>
        <taxon>Tritrichomonas</taxon>
    </lineage>
</organism>
<dbReference type="Proteomes" id="UP000179807">
    <property type="component" value="Unassembled WGS sequence"/>
</dbReference>
<comment type="similarity">
    <text evidence="1">Belongs to the sel-1 family.</text>
</comment>
<feature type="domain" description="Protein kinase" evidence="2">
    <location>
        <begin position="1"/>
        <end position="189"/>
    </location>
</feature>
<dbReference type="Gene3D" id="1.25.40.10">
    <property type="entry name" value="Tetratricopeptide repeat domain"/>
    <property type="match status" value="1"/>
</dbReference>
<accession>A0A1J4JFC8</accession>
<reference evidence="3" key="1">
    <citation type="submission" date="2016-10" db="EMBL/GenBank/DDBJ databases">
        <authorList>
            <person name="Benchimol M."/>
            <person name="Almeida L.G."/>
            <person name="Vasconcelos A.T."/>
            <person name="Perreira-Neves A."/>
            <person name="Rosa I.A."/>
            <person name="Tasca T."/>
            <person name="Bogo M.R."/>
            <person name="de Souza W."/>
        </authorList>
    </citation>
    <scope>NUCLEOTIDE SEQUENCE [LARGE SCALE GENOMIC DNA]</scope>
    <source>
        <strain evidence="3">K</strain>
    </source>
</reference>
<dbReference type="InterPro" id="IPR011009">
    <property type="entry name" value="Kinase-like_dom_sf"/>
</dbReference>
<dbReference type="InterPro" id="IPR050767">
    <property type="entry name" value="Sel1_AlgK"/>
</dbReference>
<dbReference type="InterPro" id="IPR008271">
    <property type="entry name" value="Ser/Thr_kinase_AS"/>
</dbReference>
<dbReference type="PANTHER" id="PTHR11102">
    <property type="entry name" value="SEL-1-LIKE PROTEIN"/>
    <property type="match status" value="1"/>
</dbReference>
<dbReference type="PROSITE" id="PS00108">
    <property type="entry name" value="PROTEIN_KINASE_ST"/>
    <property type="match status" value="1"/>
</dbReference>
<keyword evidence="4" id="KW-1185">Reference proteome</keyword>
<dbReference type="GO" id="GO:0005524">
    <property type="term" value="F:ATP binding"/>
    <property type="evidence" value="ECO:0007669"/>
    <property type="project" value="InterPro"/>
</dbReference>
<evidence type="ECO:0000313" key="3">
    <source>
        <dbReference type="EMBL" id="OHS97377.1"/>
    </source>
</evidence>
<dbReference type="Pfam" id="PF00069">
    <property type="entry name" value="Pkinase"/>
    <property type="match status" value="1"/>
</dbReference>
<dbReference type="VEuPathDB" id="TrichDB:TRFO_36378"/>
<dbReference type="Pfam" id="PF08238">
    <property type="entry name" value="Sel1"/>
    <property type="match status" value="6"/>
</dbReference>
<sequence length="471" mass="52906">MEYLVHGNLREIIQREKSGNNVKGWGPTEKSIVLYGVAFGLMVLHSRSIIHRDLKPENILLDENFHPRITDFDLSRKFTNNEKLTVDIGTFLYTSPEEIKNEKYGYAADVYSFGLMIYELVTLRKPFEDEKSFVDIIQAITRGESLDIKESPNVTNELIILFDCCTHLSQTDRSIMPLILMQIENNKVVFPGTNMTIYNEYLYKIKNYQKNEDNLANESQKNDVLIIKENANKGNPMAQFSYACCLEYGIGVEQNYDEAFRYCKMAADCGLSNAQFNISLFLFNGKGCNVDKELSTEYMKLSADQGVSDASCNLGFLLRNGNIIAKNNTEAIHYFSQAALNNDSLAIFNLASMYENGEGCVVNTNKALKLYKLSADLGIIKSMLKVGLDILNGETFSQNSGYASEYLKIAADLDDTIAMTNYGLMLIKGDGIAKDIDLGIRYILNAAQTGDYSAIDLMYQLRAIGLISFES</sequence>
<evidence type="ECO:0000256" key="1">
    <source>
        <dbReference type="ARBA" id="ARBA00038101"/>
    </source>
</evidence>